<dbReference type="SUPFAM" id="SSF53756">
    <property type="entry name" value="UDP-Glycosyltransferase/glycogen phosphorylase"/>
    <property type="match status" value="3"/>
</dbReference>
<dbReference type="AlphaFoldDB" id="A0A6J5XKB4"/>
<dbReference type="PANTHER" id="PTHR11926">
    <property type="entry name" value="GLUCOSYL/GLUCURONOSYL TRANSFERASES"/>
    <property type="match status" value="1"/>
</dbReference>
<dbReference type="Proteomes" id="UP000507245">
    <property type="component" value="Unassembled WGS sequence"/>
</dbReference>
<evidence type="ECO:0000313" key="4">
    <source>
        <dbReference type="EMBL" id="CAB4314406.1"/>
    </source>
</evidence>
<dbReference type="GO" id="GO:0080044">
    <property type="term" value="F:quercetin 7-O-glucosyltransferase activity"/>
    <property type="evidence" value="ECO:0007669"/>
    <property type="project" value="TreeGrafter"/>
</dbReference>
<evidence type="ECO:0000256" key="1">
    <source>
        <dbReference type="ARBA" id="ARBA00009995"/>
    </source>
</evidence>
<dbReference type="FunFam" id="3.40.50.2000:FF:000057">
    <property type="entry name" value="Glycosyltransferase"/>
    <property type="match status" value="1"/>
</dbReference>
<dbReference type="Pfam" id="PF00201">
    <property type="entry name" value="UDPGT"/>
    <property type="match status" value="1"/>
</dbReference>
<dbReference type="CDD" id="cd03784">
    <property type="entry name" value="GT1_Gtf-like"/>
    <property type="match status" value="1"/>
</dbReference>
<gene>
    <name evidence="4" type="ORF">ORAREDHAP_LOCUS38829</name>
</gene>
<dbReference type="PROSITE" id="PS00375">
    <property type="entry name" value="UDPGT"/>
    <property type="match status" value="1"/>
</dbReference>
<dbReference type="GO" id="GO:0032787">
    <property type="term" value="P:monocarboxylic acid metabolic process"/>
    <property type="evidence" value="ECO:0007669"/>
    <property type="project" value="UniProtKB-ARBA"/>
</dbReference>
<dbReference type="InterPro" id="IPR035595">
    <property type="entry name" value="UDP_glycos_trans_CS"/>
</dbReference>
<organism evidence="4 5">
    <name type="scientific">Prunus armeniaca</name>
    <name type="common">Apricot</name>
    <name type="synonym">Armeniaca vulgaris</name>
    <dbReference type="NCBI Taxonomy" id="36596"/>
    <lineage>
        <taxon>Eukaryota</taxon>
        <taxon>Viridiplantae</taxon>
        <taxon>Streptophyta</taxon>
        <taxon>Embryophyta</taxon>
        <taxon>Tracheophyta</taxon>
        <taxon>Spermatophyta</taxon>
        <taxon>Magnoliopsida</taxon>
        <taxon>eudicotyledons</taxon>
        <taxon>Gunneridae</taxon>
        <taxon>Pentapetalae</taxon>
        <taxon>rosids</taxon>
        <taxon>fabids</taxon>
        <taxon>Rosales</taxon>
        <taxon>Rosaceae</taxon>
        <taxon>Amygdaloideae</taxon>
        <taxon>Amygdaleae</taxon>
        <taxon>Prunus</taxon>
    </lineage>
</organism>
<proteinExistence type="inferred from homology"/>
<keyword evidence="5" id="KW-1185">Reference proteome</keyword>
<dbReference type="OrthoDB" id="5835829at2759"/>
<comment type="similarity">
    <text evidence="1">Belongs to the UDP-glycosyltransferase family.</text>
</comment>
<evidence type="ECO:0000256" key="3">
    <source>
        <dbReference type="ARBA" id="ARBA00022679"/>
    </source>
</evidence>
<keyword evidence="3" id="KW-0808">Transferase</keyword>
<reference evidence="5" key="1">
    <citation type="journal article" date="2020" name="Genome Biol.">
        <title>Gamete binning: chromosome-level and haplotype-resolved genome assembly enabled by high-throughput single-cell sequencing of gamete genomes.</title>
        <authorList>
            <person name="Campoy J.A."/>
            <person name="Sun H."/>
            <person name="Goel M."/>
            <person name="Jiao W.-B."/>
            <person name="Folz-Donahue K."/>
            <person name="Wang N."/>
            <person name="Rubio M."/>
            <person name="Liu C."/>
            <person name="Kukat C."/>
            <person name="Ruiz D."/>
            <person name="Huettel B."/>
            <person name="Schneeberger K."/>
        </authorList>
    </citation>
    <scope>NUCLEOTIDE SEQUENCE [LARGE SCALE GENOMIC DNA]</scope>
    <source>
        <strain evidence="5">cv. Rojo Pasion</strain>
    </source>
</reference>
<keyword evidence="2" id="KW-0328">Glycosyltransferase</keyword>
<sequence>MEKAQRDHKAHCLVLPFPILQGHVNPMLQFSKLLHHKGIKVTLVTTIFVHNTLMHGSSGSSCIALETISDGYDQGWREETDGIDAYLERFWQVGPQTLGQLIEKLSSSGFPVDCIVYDSMVPWSLDVAKKYGIAGASFLTQSCAVDNILYHVHKGLLKLPVVDDQSEISLPGLPPLELLDMPSFVHDFGSYPGIYKVIVGQFSNIHKADWVLCNSFYELEEQVRCSYIPLETISDGHDQGGSAHAESVDAYLERFWQVGSQTLAQLIEKLLSSEYPVDCIVYDAMMPWMFTLPVVDDQSEISLPGLPPLKLFDMPSFVYDFGSYPAIFKMVVGQFSNVEKADWVLCNTFYELEKQHEDYLYLNWLTPDLDLNWPRLTPDLDLNWPNQTRLPQSSSSMEEIQRAYKAHCLVLPFPTQQGHINPMLQFSKLLHQKGVKVTVVTTIFDYNTIMEKSSGSGSYNALETISDGYDQGGIKHAQSVEAYLESLCQVGSQTLAQLLVKLSSSGCPVDCIVYDAFLHWPLDVANKFGIFGAIFFTQSCAVNNILYHVYKGELKLPLSQSQILLPGLPPLVPSDMPSYVYELGTYPAVYKMLVGQFPNVEKADWVLCNTFYELEEQVVDWMATFLPLKTIGPTIPSHYLDKRLEDDKQYGVSLFDTNNDACMKWLNEQPKGSVAYVAFGSAAQLGVEQMEELAWGLRRSKSKFLWVVREAEAAKLPKGFVEETSEKGLVVSWCPQLEVLANEAVGCFISHCGWNSTLEAFSLGVPVVALPQWTDQSTNAKFIMDVWKIGVKALADEKGVVRQEEVEHCISEIMEGERGKEMQRKALEWKELARKAVDEGGSSSNNIDEFISKLVLSREKRCACEK</sequence>
<name>A0A6J5XKB4_PRUAR</name>
<protein>
    <submittedName>
        <fullName evidence="4">Uncharacterized protein</fullName>
    </submittedName>
</protein>
<dbReference type="Gene3D" id="3.40.50.2000">
    <property type="entry name" value="Glycogen Phosphorylase B"/>
    <property type="match status" value="5"/>
</dbReference>
<evidence type="ECO:0000256" key="2">
    <source>
        <dbReference type="ARBA" id="ARBA00022676"/>
    </source>
</evidence>
<evidence type="ECO:0000313" key="5">
    <source>
        <dbReference type="Proteomes" id="UP000507245"/>
    </source>
</evidence>
<dbReference type="EMBL" id="CAEKKB010000006">
    <property type="protein sequence ID" value="CAB4314406.1"/>
    <property type="molecule type" value="Genomic_DNA"/>
</dbReference>
<accession>A0A6J5XKB4</accession>
<dbReference type="GO" id="GO:0080043">
    <property type="term" value="F:quercetin 3-O-glucosyltransferase activity"/>
    <property type="evidence" value="ECO:0007669"/>
    <property type="project" value="TreeGrafter"/>
</dbReference>
<dbReference type="InterPro" id="IPR002213">
    <property type="entry name" value="UDP_glucos_trans"/>
</dbReference>
<dbReference type="FunFam" id="3.40.50.2000:FF:000019">
    <property type="entry name" value="Glycosyltransferase"/>
    <property type="match status" value="1"/>
</dbReference>
<dbReference type="PANTHER" id="PTHR11926:SF1540">
    <property type="entry name" value="GLYCOSYLTRANSFERASE"/>
    <property type="match status" value="1"/>
</dbReference>